<evidence type="ECO:0000313" key="3">
    <source>
        <dbReference type="Proteomes" id="UP001457661"/>
    </source>
</evidence>
<comment type="caution">
    <text evidence="2">The sequence shown here is derived from an EMBL/GenBank/DDBJ whole genome shotgun (WGS) entry which is preliminary data.</text>
</comment>
<sequence>MNDGIFGIAVLATIATICSLVSHLFIKKFVIAVFVSGLLSASVFHLAAYLNLGPLDPFYLFAAFASFLISCAISTITGCLILKRTNS</sequence>
<evidence type="ECO:0000313" key="2">
    <source>
        <dbReference type="EMBL" id="MEM5533049.1"/>
    </source>
</evidence>
<organism evidence="2 3">
    <name type="scientific">Pseudoalteromonas arctica</name>
    <dbReference type="NCBI Taxonomy" id="394751"/>
    <lineage>
        <taxon>Bacteria</taxon>
        <taxon>Pseudomonadati</taxon>
        <taxon>Pseudomonadota</taxon>
        <taxon>Gammaproteobacteria</taxon>
        <taxon>Alteromonadales</taxon>
        <taxon>Pseudoalteromonadaceae</taxon>
        <taxon>Pseudoalteromonas</taxon>
    </lineage>
</organism>
<keyword evidence="1" id="KW-0812">Transmembrane</keyword>
<feature type="transmembrane region" description="Helical" evidence="1">
    <location>
        <begin position="58"/>
        <end position="82"/>
    </location>
</feature>
<proteinExistence type="predicted"/>
<gene>
    <name evidence="2" type="ORF">WNY57_11460</name>
</gene>
<keyword evidence="1" id="KW-0472">Membrane</keyword>
<evidence type="ECO:0000256" key="1">
    <source>
        <dbReference type="SAM" id="Phobius"/>
    </source>
</evidence>
<reference evidence="2 3" key="1">
    <citation type="submission" date="2024-03" db="EMBL/GenBank/DDBJ databases">
        <title>Community enrichment and isolation of bacterial strains for fucoidan degradation.</title>
        <authorList>
            <person name="Sichert A."/>
        </authorList>
    </citation>
    <scope>NUCLEOTIDE SEQUENCE [LARGE SCALE GENOMIC DNA]</scope>
    <source>
        <strain evidence="2 3">AS26</strain>
    </source>
</reference>
<keyword evidence="3" id="KW-1185">Reference proteome</keyword>
<feature type="transmembrane region" description="Helical" evidence="1">
    <location>
        <begin position="6"/>
        <end position="26"/>
    </location>
</feature>
<dbReference type="Proteomes" id="UP001457661">
    <property type="component" value="Unassembled WGS sequence"/>
</dbReference>
<feature type="transmembrane region" description="Helical" evidence="1">
    <location>
        <begin position="33"/>
        <end position="52"/>
    </location>
</feature>
<keyword evidence="1" id="KW-1133">Transmembrane helix</keyword>
<name>A0ABU9TH56_9GAMM</name>
<protein>
    <submittedName>
        <fullName evidence="2">Uncharacterized protein</fullName>
    </submittedName>
</protein>
<accession>A0ABU9TH56</accession>
<dbReference type="EMBL" id="JBBMQX010000008">
    <property type="protein sequence ID" value="MEM5533049.1"/>
    <property type="molecule type" value="Genomic_DNA"/>
</dbReference>
<dbReference type="RefSeq" id="WP_010552829.1">
    <property type="nucleotide sequence ID" value="NZ_JBBMQX010000008.1"/>
</dbReference>